<dbReference type="InterPro" id="IPR058751">
    <property type="entry name" value="RDRP_helical"/>
</dbReference>
<dbReference type="AlphaFoldDB" id="A0A7J7CUM5"/>
<dbReference type="EMBL" id="JAAARO010000013">
    <property type="protein sequence ID" value="KAF5737773.1"/>
    <property type="molecule type" value="Genomic_DNA"/>
</dbReference>
<dbReference type="GO" id="GO:0003968">
    <property type="term" value="F:RNA-directed RNA polymerase activity"/>
    <property type="evidence" value="ECO:0007669"/>
    <property type="project" value="UniProtKB-KW"/>
</dbReference>
<evidence type="ECO:0000256" key="1">
    <source>
        <dbReference type="ARBA" id="ARBA00005762"/>
    </source>
</evidence>
<dbReference type="Pfam" id="PF26250">
    <property type="entry name" value="RRM_RdRP1_2"/>
    <property type="match status" value="1"/>
</dbReference>
<dbReference type="InterPro" id="IPR058763">
    <property type="entry name" value="RRM_RDR1/2-like"/>
</dbReference>
<organism evidence="11 12">
    <name type="scientific">Tripterygium wilfordii</name>
    <name type="common">Thunder God vine</name>
    <dbReference type="NCBI Taxonomy" id="458696"/>
    <lineage>
        <taxon>Eukaryota</taxon>
        <taxon>Viridiplantae</taxon>
        <taxon>Streptophyta</taxon>
        <taxon>Embryophyta</taxon>
        <taxon>Tracheophyta</taxon>
        <taxon>Spermatophyta</taxon>
        <taxon>Magnoliopsida</taxon>
        <taxon>eudicotyledons</taxon>
        <taxon>Gunneridae</taxon>
        <taxon>Pentapetalae</taxon>
        <taxon>rosids</taxon>
        <taxon>fabids</taxon>
        <taxon>Celastrales</taxon>
        <taxon>Celastraceae</taxon>
        <taxon>Tripterygium</taxon>
    </lineage>
</organism>
<evidence type="ECO:0000256" key="2">
    <source>
        <dbReference type="ARBA" id="ARBA00022484"/>
    </source>
</evidence>
<evidence type="ECO:0000256" key="5">
    <source>
        <dbReference type="ARBA" id="ARBA00022884"/>
    </source>
</evidence>
<dbReference type="PANTHER" id="PTHR23079:SF1">
    <property type="entry name" value="RNA-DEPENDENT RNA POLYMERASE 1"/>
    <property type="match status" value="1"/>
</dbReference>
<comment type="caution">
    <text evidence="11">The sequence shown here is derived from an EMBL/GenBank/DDBJ whole genome shotgun (WGS) entry which is preliminary data.</text>
</comment>
<dbReference type="Pfam" id="PF24823">
    <property type="entry name" value="PH_RDR2"/>
    <property type="match status" value="1"/>
</dbReference>
<evidence type="ECO:0000256" key="9">
    <source>
        <dbReference type="RuleBase" id="RU363098"/>
    </source>
</evidence>
<comment type="catalytic activity">
    <reaction evidence="7 9">
        <text>RNA(n) + a ribonucleoside 5'-triphosphate = RNA(n+1) + diphosphate</text>
        <dbReference type="Rhea" id="RHEA:21248"/>
        <dbReference type="Rhea" id="RHEA-COMP:14527"/>
        <dbReference type="Rhea" id="RHEA-COMP:17342"/>
        <dbReference type="ChEBI" id="CHEBI:33019"/>
        <dbReference type="ChEBI" id="CHEBI:61557"/>
        <dbReference type="ChEBI" id="CHEBI:140395"/>
        <dbReference type="EC" id="2.7.7.48"/>
    </reaction>
</comment>
<evidence type="ECO:0000256" key="6">
    <source>
        <dbReference type="ARBA" id="ARBA00023158"/>
    </source>
</evidence>
<evidence type="ECO:0000256" key="4">
    <source>
        <dbReference type="ARBA" id="ARBA00022695"/>
    </source>
</evidence>
<dbReference type="InParanoid" id="A0A7J7CUM5"/>
<dbReference type="GO" id="GO:0031380">
    <property type="term" value="C:nuclear RNA-directed RNA polymerase complex"/>
    <property type="evidence" value="ECO:0007669"/>
    <property type="project" value="TreeGrafter"/>
</dbReference>
<proteinExistence type="inferred from homology"/>
<evidence type="ECO:0000256" key="3">
    <source>
        <dbReference type="ARBA" id="ARBA00022679"/>
    </source>
</evidence>
<dbReference type="InterPro" id="IPR057596">
    <property type="entry name" value="RDRP_core"/>
</dbReference>
<dbReference type="GO" id="GO:0003723">
    <property type="term" value="F:RNA binding"/>
    <property type="evidence" value="ECO:0007669"/>
    <property type="project" value="UniProtKB-UniRule"/>
</dbReference>
<keyword evidence="3 9" id="KW-0808">Transferase</keyword>
<dbReference type="GO" id="GO:0030422">
    <property type="term" value="P:siRNA processing"/>
    <property type="evidence" value="ECO:0007669"/>
    <property type="project" value="TreeGrafter"/>
</dbReference>
<dbReference type="SUPFAM" id="SSF54928">
    <property type="entry name" value="RNA-binding domain, RBD"/>
    <property type="match status" value="1"/>
</dbReference>
<keyword evidence="4 9" id="KW-0548">Nucleotidyltransferase</keyword>
<sequence length="1164" mass="133020">MEIKCLKCLFHGVSRLQNYLDQMGKTVQVYGFPSTVSADSVKGFLELRTGEGTVIAIKIRHSKKGGSRVYAIVQFTTTKDAEHIISLAASRLWYGNSYLKARFMDLDIIPKPRTFLHSMENIRLIFGCQISKERFAVLWERMNVSVKFGTGMRRLQFFLSFRQKQYKFDLWYENIWQIELRCPRGQNAKHLLIQLYGAPRIYEKDIRSSGNILEDPLFNFFKDAPDDQWIRATDFTPSCSIGQSSALCLELPHGIKLPNFQENFPYYRRTEGNFTLFADIGFSSSLDLVPIVSPPGGIDLPYTIVFMVNRLVQHGCLPGSRLDTSFYRLVDPRRINILFIEHALEKLFNLKECNYEPSNWLSEEYKKYLRSTRPPISPAISLDTGLVYVRRVQITPCKVYFCGPEVNVSNRVLRNYPKDIDNFLRISFVDEELEKIYSTDLSPRTSSGNEDRRTGIYRRILSTLQNGLVIGDKKFEFLAFSSSQLRENSAWMFASRYGLTAADIRTWMGDFRQIKNVAKYAARLGQSFSSSTETLSVGGHEIEKIPDVEVKRGGHTYVFSDGIGKMSAEFARKVAKKCGHKAFVPSALQIRYGGYKGVVAVDPTSSKKLSLRKSMLKYESTNTKLDVLAYSKYQPCFLNRQLITLLSTLGVPDAVFERKQREAVAQLDAILTDPLSAMEALELMHPGETTNILKEMLRCGYKPDSEPFLSMMLQTFRASKLLDLRIKTRIFVQNGRSMMGCLDETRTLEYGQVFVQFSGANRGQLHSGSHMSGGNRQEQRCIVQRNVFVAKNPCLHPGDVRVLRAVDVPPLHHMVDCVVFPQKGSRPHPNECSGSDLDGDVYFVCWDRELIPPQQIPPMDYTPEPCKQLDHDVTIEEVEEYFTNYIVNDSLGIIANAHTVFADKEHLKAMSEPCLELAQKFSIAVDFPKTGVPAEIPSHLHVKEYPDFMEKPDKPTYESPNVIGKLFREVKDIAPNTSSIRSFTLEVARKSYDPDMEVDGFEDYIDDAFYHKSNYDYVLGNHMDYYGIRTEAEILGGNIMQMSKSFTKRRDAEAIGMAVRSLRKEARSWFNESGSGVDSDADDDVYAKASAWYYVTYHPSYWGTYNEGMERDHFLSFAWCIYDKLIQIKKRKLASRRASRLSYYEQDDFSNGLDDEFNHGLSLS</sequence>
<dbReference type="Pfam" id="PF26252">
    <property type="entry name" value="RdRP_helical"/>
    <property type="match status" value="1"/>
</dbReference>
<reference evidence="11 12" key="1">
    <citation type="journal article" date="2020" name="Nat. Commun.">
        <title>Genome of Tripterygium wilfordii and identification of cytochrome P450 involved in triptolide biosynthesis.</title>
        <authorList>
            <person name="Tu L."/>
            <person name="Su P."/>
            <person name="Zhang Z."/>
            <person name="Gao L."/>
            <person name="Wang J."/>
            <person name="Hu T."/>
            <person name="Zhou J."/>
            <person name="Zhang Y."/>
            <person name="Zhao Y."/>
            <person name="Liu Y."/>
            <person name="Song Y."/>
            <person name="Tong Y."/>
            <person name="Lu Y."/>
            <person name="Yang J."/>
            <person name="Xu C."/>
            <person name="Jia M."/>
            <person name="Peters R.J."/>
            <person name="Huang L."/>
            <person name="Gao W."/>
        </authorList>
    </citation>
    <scope>NUCLEOTIDE SEQUENCE [LARGE SCALE GENOMIC DNA]</scope>
    <source>
        <strain evidence="12">cv. XIE 37</strain>
        <tissue evidence="11">Leaf</tissue>
    </source>
</reference>
<protein>
    <recommendedName>
        <fullName evidence="9">RNA-dependent RNA polymerase</fullName>
        <ecNumber evidence="9">2.7.7.48</ecNumber>
    </recommendedName>
</protein>
<dbReference type="InterPro" id="IPR000504">
    <property type="entry name" value="RRM_dom"/>
</dbReference>
<dbReference type="Proteomes" id="UP000593562">
    <property type="component" value="Unassembled WGS sequence"/>
</dbReference>
<keyword evidence="2 9" id="KW-0696">RNA-directed RNA polymerase</keyword>
<evidence type="ECO:0000259" key="10">
    <source>
        <dbReference type="PROSITE" id="PS50102"/>
    </source>
</evidence>
<evidence type="ECO:0000313" key="12">
    <source>
        <dbReference type="Proteomes" id="UP000593562"/>
    </source>
</evidence>
<dbReference type="InterPro" id="IPR012677">
    <property type="entry name" value="Nucleotide-bd_a/b_plait_sf"/>
</dbReference>
<dbReference type="Gene3D" id="3.30.70.330">
    <property type="match status" value="1"/>
</dbReference>
<dbReference type="InterPro" id="IPR007855">
    <property type="entry name" value="RDRP"/>
</dbReference>
<keyword evidence="12" id="KW-1185">Reference proteome</keyword>
<dbReference type="SMART" id="SM00360">
    <property type="entry name" value="RRM"/>
    <property type="match status" value="1"/>
</dbReference>
<comment type="similarity">
    <text evidence="1 9">Belongs to the RdRP family.</text>
</comment>
<dbReference type="EC" id="2.7.7.48" evidence="9"/>
<dbReference type="InterPro" id="IPR058752">
    <property type="entry name" value="RDRP_C_head"/>
</dbReference>
<name>A0A7J7CUM5_TRIWF</name>
<dbReference type="InterPro" id="IPR057590">
    <property type="entry name" value="PH_RDR1/2-like"/>
</dbReference>
<dbReference type="InterPro" id="IPR035979">
    <property type="entry name" value="RBD_domain_sf"/>
</dbReference>
<keyword evidence="6 9" id="KW-0943">RNA-mediated gene silencing</keyword>
<dbReference type="Pfam" id="PF05183">
    <property type="entry name" value="RdRP"/>
    <property type="match status" value="1"/>
</dbReference>
<accession>A0A7J7CUM5</accession>
<evidence type="ECO:0000313" key="11">
    <source>
        <dbReference type="EMBL" id="KAF5737773.1"/>
    </source>
</evidence>
<keyword evidence="5 8" id="KW-0694">RNA-binding</keyword>
<feature type="domain" description="RRM" evidence="10">
    <location>
        <begin position="25"/>
        <end position="106"/>
    </location>
</feature>
<dbReference type="PANTHER" id="PTHR23079">
    <property type="entry name" value="RNA-DEPENDENT RNA POLYMERASE"/>
    <property type="match status" value="1"/>
</dbReference>
<gene>
    <name evidence="11" type="ORF">HS088_TW13G00663</name>
</gene>
<dbReference type="PROSITE" id="PS50102">
    <property type="entry name" value="RRM"/>
    <property type="match status" value="1"/>
</dbReference>
<evidence type="ECO:0000256" key="8">
    <source>
        <dbReference type="PROSITE-ProRule" id="PRU00176"/>
    </source>
</evidence>
<evidence type="ECO:0000256" key="7">
    <source>
        <dbReference type="ARBA" id="ARBA00048744"/>
    </source>
</evidence>
<comment type="function">
    <text evidence="9">Probably involved in the RNA silencing pathway and required for the generation of small interfering RNAs (siRNAs).</text>
</comment>
<dbReference type="Pfam" id="PF26253">
    <property type="entry name" value="RdRP_head"/>
    <property type="match status" value="1"/>
</dbReference>
<dbReference type="FunCoup" id="A0A7J7CUM5">
    <property type="interactions" value="63"/>
</dbReference>